<dbReference type="AlphaFoldDB" id="A0A010RDX4"/>
<comment type="function">
    <text evidence="5">Regulatory protein of the TOL plasmid xyl operons. XylS activates the xylXYZLTEGFJQKIH operon required for the degradation of toluene, m-xylene and p-xylene.</text>
</comment>
<accession>A0A010RDX4</accession>
<dbReference type="InterPro" id="IPR050204">
    <property type="entry name" value="AraC_XylS_family_regulators"/>
</dbReference>
<gene>
    <name evidence="7" type="ORF">HK44_019620</name>
</gene>
<dbReference type="Pfam" id="PF12833">
    <property type="entry name" value="HTH_18"/>
    <property type="match status" value="1"/>
</dbReference>
<dbReference type="InterPro" id="IPR009057">
    <property type="entry name" value="Homeodomain-like_sf"/>
</dbReference>
<organism evidence="7 8">
    <name type="scientific">Pseudomonas fluorescens HK44</name>
    <dbReference type="NCBI Taxonomy" id="1042209"/>
    <lineage>
        <taxon>Bacteria</taxon>
        <taxon>Pseudomonadati</taxon>
        <taxon>Pseudomonadota</taxon>
        <taxon>Gammaproteobacteria</taxon>
        <taxon>Pseudomonadales</taxon>
        <taxon>Pseudomonadaceae</taxon>
        <taxon>Pseudomonas</taxon>
    </lineage>
</organism>
<dbReference type="GO" id="GO:0005737">
    <property type="term" value="C:cytoplasm"/>
    <property type="evidence" value="ECO:0007669"/>
    <property type="project" value="UniProtKB-SubCell"/>
</dbReference>
<dbReference type="PROSITE" id="PS01124">
    <property type="entry name" value="HTH_ARAC_FAMILY_2"/>
    <property type="match status" value="1"/>
</dbReference>
<dbReference type="Gene3D" id="1.10.10.60">
    <property type="entry name" value="Homeodomain-like"/>
    <property type="match status" value="1"/>
</dbReference>
<dbReference type="PANTHER" id="PTHR46796:SF12">
    <property type="entry name" value="HTH-TYPE DNA-BINDING TRANSCRIPTIONAL ACTIVATOR EUTR"/>
    <property type="match status" value="1"/>
</dbReference>
<dbReference type="GO" id="GO:0043565">
    <property type="term" value="F:sequence-specific DNA binding"/>
    <property type="evidence" value="ECO:0007669"/>
    <property type="project" value="InterPro"/>
</dbReference>
<dbReference type="Proteomes" id="UP000022611">
    <property type="component" value="Unassembled WGS sequence"/>
</dbReference>
<evidence type="ECO:0000256" key="1">
    <source>
        <dbReference type="ARBA" id="ARBA00004496"/>
    </source>
</evidence>
<evidence type="ECO:0000259" key="6">
    <source>
        <dbReference type="PROSITE" id="PS01124"/>
    </source>
</evidence>
<evidence type="ECO:0000256" key="4">
    <source>
        <dbReference type="ARBA" id="ARBA00023163"/>
    </source>
</evidence>
<dbReference type="eggNOG" id="COG2207">
    <property type="taxonomic scope" value="Bacteria"/>
</dbReference>
<sequence>MMAMHTPQNDTRFRFMESHDAFEHACGLNEWDDNRYHQLEKKTQFHGAIASHSIAGKVQVTRETMDSPCVEQICHVPLDSIVIVNVRSDEDVLLNGRYVNANTFHISSGRSFHAVSKAPIEALMLTVSKAAFLETFKTETFLNIESKPFERFIQPSTETQIDFELNLKSHLSNVQAGVGQDPFSSSLDKVFSCVQEILDFETSTRLVVPPSTRTYIVEKSCEFFAHHVQDEDIGVLDLCNHLRISRRTLQYSFEDVLGMTPLNYVRSVRLNTARKLLMSSPQETIQGAALDAGFSHLGRFSKYYQEFFGELPSQTVSRLGVHRRNH</sequence>
<name>A0A010RDX4_PSEFL</name>
<evidence type="ECO:0000256" key="3">
    <source>
        <dbReference type="ARBA" id="ARBA00023125"/>
    </source>
</evidence>
<dbReference type="EMBL" id="AFOY02000028">
    <property type="protein sequence ID" value="EXF91091.1"/>
    <property type="molecule type" value="Genomic_DNA"/>
</dbReference>
<proteinExistence type="predicted"/>
<dbReference type="PANTHER" id="PTHR46796">
    <property type="entry name" value="HTH-TYPE TRANSCRIPTIONAL ACTIVATOR RHAS-RELATED"/>
    <property type="match status" value="1"/>
</dbReference>
<dbReference type="InterPro" id="IPR018060">
    <property type="entry name" value="HTH_AraC"/>
</dbReference>
<dbReference type="OrthoDB" id="6003540at2"/>
<protein>
    <recommendedName>
        <fullName evidence="6">HTH araC/xylS-type domain-containing protein</fullName>
    </recommendedName>
</protein>
<dbReference type="RefSeq" id="WP_019692269.1">
    <property type="nucleotide sequence ID" value="NZ_AFOY02000028.1"/>
</dbReference>
<evidence type="ECO:0000256" key="2">
    <source>
        <dbReference type="ARBA" id="ARBA00023015"/>
    </source>
</evidence>
<dbReference type="PROSITE" id="PS00041">
    <property type="entry name" value="HTH_ARAC_FAMILY_1"/>
    <property type="match status" value="1"/>
</dbReference>
<evidence type="ECO:0000313" key="8">
    <source>
        <dbReference type="Proteomes" id="UP000022611"/>
    </source>
</evidence>
<reference evidence="7 8" key="1">
    <citation type="journal article" date="2011" name="J. Bacteriol.">
        <title>Draft genome sequence of the polycyclic aromatic hydrocarbon-degrading, genetically engineered bioluminescent bioreporter Pseudomonas fluorescens HK44.</title>
        <authorList>
            <person name="Chauhan A."/>
            <person name="Layton A.C."/>
            <person name="Williams D.E."/>
            <person name="Smartt A.E."/>
            <person name="Ripp S."/>
            <person name="Karpinets T.V."/>
            <person name="Brown S.D."/>
            <person name="Sayler G.S."/>
        </authorList>
    </citation>
    <scope>NUCLEOTIDE SEQUENCE [LARGE SCALE GENOMIC DNA]</scope>
    <source>
        <strain evidence="7 8">HK44</strain>
    </source>
</reference>
<dbReference type="SMART" id="SM00342">
    <property type="entry name" value="HTH_ARAC"/>
    <property type="match status" value="1"/>
</dbReference>
<dbReference type="PATRIC" id="fig|1042209.11.peg.6096"/>
<dbReference type="InterPro" id="IPR018062">
    <property type="entry name" value="HTH_AraC-typ_CS"/>
</dbReference>
<evidence type="ECO:0000256" key="5">
    <source>
        <dbReference type="ARBA" id="ARBA00037345"/>
    </source>
</evidence>
<keyword evidence="3" id="KW-0238">DNA-binding</keyword>
<dbReference type="GO" id="GO:0009893">
    <property type="term" value="P:positive regulation of metabolic process"/>
    <property type="evidence" value="ECO:0007669"/>
    <property type="project" value="UniProtKB-ARBA"/>
</dbReference>
<dbReference type="GO" id="GO:0003700">
    <property type="term" value="F:DNA-binding transcription factor activity"/>
    <property type="evidence" value="ECO:0007669"/>
    <property type="project" value="InterPro"/>
</dbReference>
<dbReference type="SUPFAM" id="SSF46689">
    <property type="entry name" value="Homeodomain-like"/>
    <property type="match status" value="1"/>
</dbReference>
<feature type="domain" description="HTH araC/xylS-type" evidence="6">
    <location>
        <begin position="218"/>
        <end position="318"/>
    </location>
</feature>
<keyword evidence="4" id="KW-0804">Transcription</keyword>
<dbReference type="HOGENOM" id="CLU_047930_2_0_6"/>
<comment type="caution">
    <text evidence="7">The sequence shown here is derived from an EMBL/GenBank/DDBJ whole genome shotgun (WGS) entry which is preliminary data.</text>
</comment>
<comment type="subcellular location">
    <subcellularLocation>
        <location evidence="1">Cytoplasm</location>
    </subcellularLocation>
</comment>
<keyword evidence="2" id="KW-0805">Transcription regulation</keyword>
<evidence type="ECO:0000313" key="7">
    <source>
        <dbReference type="EMBL" id="EXF91091.1"/>
    </source>
</evidence>